<evidence type="ECO:0000313" key="3">
    <source>
        <dbReference type="EMBL" id="VUZ95000.1"/>
    </source>
</evidence>
<evidence type="ECO:0000256" key="1">
    <source>
        <dbReference type="SAM" id="MobiDB-lite"/>
    </source>
</evidence>
<sequence>MGADVPGEPVEPEYKIFYDLKTYNDSEKEADKVNDPDKIISACEKIQSTEGWNEEIKKVCEKLMKYFLFWYKDKTDNTDINNIQIGNYIEYFNYLLNGKLGAITISESDRPKAYEHFKNIIADVTKLNNLKVKIYDIKKEYYEKMKIMYELYENFYKIKSIGDNGADEHNKCSDYVNNCVMKYREFNDKCYATGDNDEEEYKKFCIALREFYGLYKINRYYQKSCKSVNLPDLPEFKKPKVKTVKKELKKFNECSTTTHDYAVDDIEKKYEKDILEQLEAYKYYQKFNGKDYSSEDNEYCSKIEPSIDKKCKIYTLCAKIETNFKKLHSMDLTKGNKERCLYFTYWLYDQISKTFSNNSNYIVDIRDVSNLFGVIYKINRKFEENKKCYVDYRINTKVGELKEMKHMHDYFMVFKSLKKHSPCKKEYKQTCCDYVQDINRLYKKYIGNCCTCYFRSNECHNNCDDYFNCHQDYNPYKLYEEFECEKLGDNEKGFEKLGTPTAIDYYFIHLRSLRPQCNSIFCDLFYVAVLSAFSVLGLFLVFFIFYKFTPLGSRSQKRAINKKRIQNVIHEEEVRQRAPRGSNDKKKNPKPQRIRLAYQTAG</sequence>
<dbReference type="Pfam" id="PF05795">
    <property type="entry name" value="Plasmodium_Vir"/>
    <property type="match status" value="3"/>
</dbReference>
<dbReference type="InterPro" id="IPR008780">
    <property type="entry name" value="Plasmodium_Vir"/>
</dbReference>
<organism evidence="3 4">
    <name type="scientific">Plasmodium vivax</name>
    <name type="common">malaria parasite P. vivax</name>
    <dbReference type="NCBI Taxonomy" id="5855"/>
    <lineage>
        <taxon>Eukaryota</taxon>
        <taxon>Sar</taxon>
        <taxon>Alveolata</taxon>
        <taxon>Apicomplexa</taxon>
        <taxon>Aconoidasida</taxon>
        <taxon>Haemosporida</taxon>
        <taxon>Plasmodiidae</taxon>
        <taxon>Plasmodium</taxon>
        <taxon>Plasmodium (Plasmodium)</taxon>
    </lineage>
</organism>
<dbReference type="EMBL" id="LT635618">
    <property type="protein sequence ID" value="VUZ95000.1"/>
    <property type="molecule type" value="Genomic_DNA"/>
</dbReference>
<keyword evidence="2" id="KW-0812">Transmembrane</keyword>
<feature type="compositionally biased region" description="Basic and acidic residues" evidence="1">
    <location>
        <begin position="571"/>
        <end position="586"/>
    </location>
</feature>
<reference evidence="4" key="1">
    <citation type="submission" date="2016-07" db="EMBL/GenBank/DDBJ databases">
        <authorList>
            <consortium name="Pathogen Informatics"/>
        </authorList>
    </citation>
    <scope>NUCLEOTIDE SEQUENCE [LARGE SCALE GENOMIC DNA]</scope>
</reference>
<keyword evidence="2" id="KW-0472">Membrane</keyword>
<dbReference type="Proteomes" id="UP000220605">
    <property type="component" value="Chromosome 7"/>
</dbReference>
<proteinExistence type="predicted"/>
<dbReference type="VEuPathDB" id="PlasmoDB:PVX_086895"/>
<evidence type="ECO:0000313" key="4">
    <source>
        <dbReference type="Proteomes" id="UP000220605"/>
    </source>
</evidence>
<dbReference type="VEuPathDB" id="PlasmoDB:PVP01_0735300"/>
<keyword evidence="2" id="KW-1133">Transmembrane helix</keyword>
<accession>A0A564ZT06</accession>
<dbReference type="VEuPathDB" id="PlasmoDB:PVPAM_070043100"/>
<dbReference type="OrthoDB" id="382814at2759"/>
<dbReference type="VEuPathDB" id="PlasmoDB:PVW1_070042400"/>
<dbReference type="AlphaFoldDB" id="A0A564ZT06"/>
<evidence type="ECO:0000256" key="2">
    <source>
        <dbReference type="SAM" id="Phobius"/>
    </source>
</evidence>
<protein>
    <submittedName>
        <fullName evidence="3">VIR protein</fullName>
    </submittedName>
</protein>
<gene>
    <name evidence="3" type="ORF">PVP01_0735300</name>
</gene>
<feature type="region of interest" description="Disordered" evidence="1">
    <location>
        <begin position="571"/>
        <end position="602"/>
    </location>
</feature>
<feature type="transmembrane region" description="Helical" evidence="2">
    <location>
        <begin position="524"/>
        <end position="548"/>
    </location>
</feature>
<name>A0A564ZT06_PLAVI</name>